<proteinExistence type="predicted"/>
<dbReference type="AlphaFoldDB" id="A0A1C6T0A5"/>
<dbReference type="EMBL" id="FMHT01000003">
    <property type="protein sequence ID" value="SCL35236.1"/>
    <property type="molecule type" value="Genomic_DNA"/>
</dbReference>
<evidence type="ECO:0000313" key="1">
    <source>
        <dbReference type="EMBL" id="SCL35236.1"/>
    </source>
</evidence>
<dbReference type="OrthoDB" id="191189at2"/>
<gene>
    <name evidence="1" type="ORF">GA0070616_5174</name>
</gene>
<organism evidence="1 2">
    <name type="scientific">Micromonospora nigra</name>
    <dbReference type="NCBI Taxonomy" id="145857"/>
    <lineage>
        <taxon>Bacteria</taxon>
        <taxon>Bacillati</taxon>
        <taxon>Actinomycetota</taxon>
        <taxon>Actinomycetes</taxon>
        <taxon>Micromonosporales</taxon>
        <taxon>Micromonosporaceae</taxon>
        <taxon>Micromonospora</taxon>
    </lineage>
</organism>
<protein>
    <submittedName>
        <fullName evidence="1">Uncharacterized protein</fullName>
    </submittedName>
</protein>
<dbReference type="STRING" id="145857.GA0070616_5174"/>
<dbReference type="RefSeq" id="WP_091088455.1">
    <property type="nucleotide sequence ID" value="NZ_FMHT01000003.1"/>
</dbReference>
<keyword evidence="2" id="KW-1185">Reference proteome</keyword>
<reference evidence="1 2" key="1">
    <citation type="submission" date="2016-06" db="EMBL/GenBank/DDBJ databases">
        <authorList>
            <person name="Kjaerup R.B."/>
            <person name="Dalgaard T.S."/>
            <person name="Juul-Madsen H.R."/>
        </authorList>
    </citation>
    <scope>NUCLEOTIDE SEQUENCE [LARGE SCALE GENOMIC DNA]</scope>
    <source>
        <strain evidence="1 2">DSM 43818</strain>
    </source>
</reference>
<evidence type="ECO:0000313" key="2">
    <source>
        <dbReference type="Proteomes" id="UP000199699"/>
    </source>
</evidence>
<sequence length="127" mass="13635">MSTTFPFRFDPRYRPALALLGVRPSTARVVVGQGEVRVRFGPWRVRADLADVVAVEPGGPYRWWKVIGPHLSLADGGVTFGTSVAAGVCLRFRRPVPALLPGGLLRHPGVTVTVADPPALTRALTTP</sequence>
<accession>A0A1C6T0A5</accession>
<dbReference type="Proteomes" id="UP000199699">
    <property type="component" value="Unassembled WGS sequence"/>
</dbReference>
<name>A0A1C6T0A5_9ACTN</name>